<name>A0ABQ6NQ75_9BACL</name>
<comment type="caution">
    <text evidence="1">The sequence shown here is derived from an EMBL/GenBank/DDBJ whole genome shotgun (WGS) entry which is preliminary data.</text>
</comment>
<reference evidence="1 2" key="1">
    <citation type="submission" date="2023-05" db="EMBL/GenBank/DDBJ databases">
        <title>Draft genome of Paenibacillus sp. CCS26.</title>
        <authorList>
            <person name="Akita H."/>
            <person name="Shinto Y."/>
            <person name="Kimura Z."/>
        </authorList>
    </citation>
    <scope>NUCLEOTIDE SEQUENCE [LARGE SCALE GENOMIC DNA]</scope>
    <source>
        <strain evidence="1 2">CCS26</strain>
    </source>
</reference>
<evidence type="ECO:0000313" key="1">
    <source>
        <dbReference type="EMBL" id="GMK46230.1"/>
    </source>
</evidence>
<accession>A0ABQ6NQ75</accession>
<dbReference type="RefSeq" id="WP_317980636.1">
    <property type="nucleotide sequence ID" value="NZ_BTCL01000011.1"/>
</dbReference>
<proteinExistence type="predicted"/>
<evidence type="ECO:0000313" key="2">
    <source>
        <dbReference type="Proteomes" id="UP001285921"/>
    </source>
</evidence>
<keyword evidence="2" id="KW-1185">Reference proteome</keyword>
<protein>
    <recommendedName>
        <fullName evidence="3">Lipoprotein</fullName>
    </recommendedName>
</protein>
<organism evidence="1 2">
    <name type="scientific">Paenibacillus glycanilyticus</name>
    <dbReference type="NCBI Taxonomy" id="126569"/>
    <lineage>
        <taxon>Bacteria</taxon>
        <taxon>Bacillati</taxon>
        <taxon>Bacillota</taxon>
        <taxon>Bacilli</taxon>
        <taxon>Bacillales</taxon>
        <taxon>Paenibacillaceae</taxon>
        <taxon>Paenibacillus</taxon>
    </lineage>
</organism>
<dbReference type="Proteomes" id="UP001285921">
    <property type="component" value="Unassembled WGS sequence"/>
</dbReference>
<gene>
    <name evidence="1" type="ORF">PghCCS26_33590</name>
</gene>
<dbReference type="EMBL" id="BTCL01000011">
    <property type="protein sequence ID" value="GMK46230.1"/>
    <property type="molecule type" value="Genomic_DNA"/>
</dbReference>
<evidence type="ECO:0008006" key="3">
    <source>
        <dbReference type="Google" id="ProtNLM"/>
    </source>
</evidence>
<sequence>MAMLTILIVTVLSLSGCMYPKSELKQNQAAPKEAVRNVQAAIDQYQSETGMLPMKNSSADTPVYEKFQVDFTQLKNKGYLSSIPTAAFENGGNYYFLIINEETKPQIKLMNLVTYQQINDIQSWVNDYKKNHDNGLPKGEAAYPGYSYIDYKAMNKKAPELRSDYSFQTIAAIMDESGRVYTDYGIDIMQAIQKKGDTGISADTDLRTVLVDSDMFVPVKAPVYHWVNKEPQAVSVQGK</sequence>